<accession>A0A8E2J9T0</accession>
<name>A0A8E2J9T0_9PEZI</name>
<sequence length="182" mass="20279">MKNILYLLALSASAVLAEDLKTCGNAQYYPSQYNCYDGTFLCPITNGVATLRCGDACYFASQYSCSNNQLVPFDQSMPNDLMTCGDAKYYPWQYVCWDGNFLCPMLNGWKATLRCGDACYDTAQYTCNNGQLVQISQSCRHKYDVCYDSNSGYFACCDGLFCAGDRCRDPHDYNPTPTPTAS</sequence>
<dbReference type="Proteomes" id="UP000250266">
    <property type="component" value="Unassembled WGS sequence"/>
</dbReference>
<feature type="domain" description="Endo-1,3(4)-beta-glucanase 1 carbohydrate binding" evidence="2">
    <location>
        <begin position="22"/>
        <end position="70"/>
    </location>
</feature>
<dbReference type="AlphaFoldDB" id="A0A8E2J9T0"/>
<feature type="domain" description="Endo-1,3(4)-beta-glucanase 1 carbohydrate binding" evidence="2">
    <location>
        <begin position="83"/>
        <end position="132"/>
    </location>
</feature>
<feature type="signal peptide" evidence="1">
    <location>
        <begin position="1"/>
        <end position="17"/>
    </location>
</feature>
<evidence type="ECO:0000313" key="4">
    <source>
        <dbReference type="Proteomes" id="UP000250266"/>
    </source>
</evidence>
<organism evidence="3 4">
    <name type="scientific">Lepidopterella palustris CBS 459.81</name>
    <dbReference type="NCBI Taxonomy" id="1314670"/>
    <lineage>
        <taxon>Eukaryota</taxon>
        <taxon>Fungi</taxon>
        <taxon>Dikarya</taxon>
        <taxon>Ascomycota</taxon>
        <taxon>Pezizomycotina</taxon>
        <taxon>Dothideomycetes</taxon>
        <taxon>Pleosporomycetidae</taxon>
        <taxon>Mytilinidiales</taxon>
        <taxon>Argynnaceae</taxon>
        <taxon>Lepidopterella</taxon>
    </lineage>
</organism>
<reference evidence="3 4" key="1">
    <citation type="journal article" date="2016" name="Nat. Commun.">
        <title>Ectomycorrhizal ecology is imprinted in the genome of the dominant symbiotic fungus Cenococcum geophilum.</title>
        <authorList>
            <consortium name="DOE Joint Genome Institute"/>
            <person name="Peter M."/>
            <person name="Kohler A."/>
            <person name="Ohm R.A."/>
            <person name="Kuo A."/>
            <person name="Krutzmann J."/>
            <person name="Morin E."/>
            <person name="Arend M."/>
            <person name="Barry K.W."/>
            <person name="Binder M."/>
            <person name="Choi C."/>
            <person name="Clum A."/>
            <person name="Copeland A."/>
            <person name="Grisel N."/>
            <person name="Haridas S."/>
            <person name="Kipfer T."/>
            <person name="LaButti K."/>
            <person name="Lindquist E."/>
            <person name="Lipzen A."/>
            <person name="Maire R."/>
            <person name="Meier B."/>
            <person name="Mihaltcheva S."/>
            <person name="Molinier V."/>
            <person name="Murat C."/>
            <person name="Poggeler S."/>
            <person name="Quandt C.A."/>
            <person name="Sperisen C."/>
            <person name="Tritt A."/>
            <person name="Tisserant E."/>
            <person name="Crous P.W."/>
            <person name="Henrissat B."/>
            <person name="Nehls U."/>
            <person name="Egli S."/>
            <person name="Spatafora J.W."/>
            <person name="Grigoriev I.V."/>
            <person name="Martin F.M."/>
        </authorList>
    </citation>
    <scope>NUCLEOTIDE SEQUENCE [LARGE SCALE GENOMIC DNA]</scope>
    <source>
        <strain evidence="3 4">CBS 459.81</strain>
    </source>
</reference>
<evidence type="ECO:0000313" key="3">
    <source>
        <dbReference type="EMBL" id="OCK74059.1"/>
    </source>
</evidence>
<feature type="chain" id="PRO_5034414455" evidence="1">
    <location>
        <begin position="18"/>
        <end position="182"/>
    </location>
</feature>
<keyword evidence="4" id="KW-1185">Reference proteome</keyword>
<dbReference type="InterPro" id="IPR018909">
    <property type="entry name" value="Eng1_septum"/>
</dbReference>
<dbReference type="OrthoDB" id="5430620at2759"/>
<dbReference type="Pfam" id="PF10645">
    <property type="entry name" value="Carb_bind"/>
    <property type="match status" value="2"/>
</dbReference>
<dbReference type="GO" id="GO:0030246">
    <property type="term" value="F:carbohydrate binding"/>
    <property type="evidence" value="ECO:0007669"/>
    <property type="project" value="InterPro"/>
</dbReference>
<evidence type="ECO:0000259" key="2">
    <source>
        <dbReference type="Pfam" id="PF10645"/>
    </source>
</evidence>
<evidence type="ECO:0000256" key="1">
    <source>
        <dbReference type="SAM" id="SignalP"/>
    </source>
</evidence>
<keyword evidence="1" id="KW-0732">Signal</keyword>
<protein>
    <submittedName>
        <fullName evidence="3">Carbohydrate-binding module family 52 protein</fullName>
    </submittedName>
</protein>
<dbReference type="EMBL" id="KV745571">
    <property type="protein sequence ID" value="OCK74059.1"/>
    <property type="molecule type" value="Genomic_DNA"/>
</dbReference>
<gene>
    <name evidence="3" type="ORF">K432DRAFT_387032</name>
</gene>
<proteinExistence type="predicted"/>